<dbReference type="InterPro" id="IPR008979">
    <property type="entry name" value="Galactose-bd-like_sf"/>
</dbReference>
<reference evidence="3" key="1">
    <citation type="submission" date="2019-08" db="EMBL/GenBank/DDBJ databases">
        <authorList>
            <person name="Kucharzyk K."/>
            <person name="Murdoch R.W."/>
            <person name="Higgins S."/>
            <person name="Loffler F."/>
        </authorList>
    </citation>
    <scope>NUCLEOTIDE SEQUENCE</scope>
</reference>
<dbReference type="InterPro" id="IPR003305">
    <property type="entry name" value="CenC_carb-bd"/>
</dbReference>
<dbReference type="SUPFAM" id="SSF49785">
    <property type="entry name" value="Galactose-binding domain-like"/>
    <property type="match status" value="1"/>
</dbReference>
<sequence>MKKQFMTWILAGLSLGAMAEGKLLKHWNFESSEGMMKWPEGTTVELDEEEFKQGKKSIVFTPDNGYCVYFYTPVAAGKEYSVNFWYKADKTPIKRCGVLVNFAKPDGGNNSAGSQLLSLSDICEPDNQWHQANFKFTAPPDAVKAQIQLAFYRTNATVFIDDFKFYDESVTVEKPTIPTAPVSTGQLVKAVDFSSATGLTLWPTEAKLTLAKDEEIGRNFVSFTPANNYSVYWYMKPLPGKIYAVEFLFRANGDAIKRCGFSLFFTAPGGKRGDLGIQEFPLVTMGDSNGNWRPASFKFTVPANTATCQFMLNFYRCNIDVDIADLKIFQE</sequence>
<dbReference type="Gene3D" id="2.60.120.260">
    <property type="entry name" value="Galactose-binding domain-like"/>
    <property type="match status" value="1"/>
</dbReference>
<evidence type="ECO:0000256" key="1">
    <source>
        <dbReference type="ARBA" id="ARBA00022801"/>
    </source>
</evidence>
<evidence type="ECO:0000313" key="3">
    <source>
        <dbReference type="EMBL" id="MPM68920.1"/>
    </source>
</evidence>
<accession>A0A645BU16</accession>
<dbReference type="EMBL" id="VSSQ01022542">
    <property type="protein sequence ID" value="MPM68920.1"/>
    <property type="molecule type" value="Genomic_DNA"/>
</dbReference>
<name>A0A645BU16_9ZZZZ</name>
<proteinExistence type="predicted"/>
<evidence type="ECO:0000259" key="2">
    <source>
        <dbReference type="Pfam" id="PF02018"/>
    </source>
</evidence>
<comment type="caution">
    <text evidence="3">The sequence shown here is derived from an EMBL/GenBank/DDBJ whole genome shotgun (WGS) entry which is preliminary data.</text>
</comment>
<feature type="domain" description="CBM-cenC" evidence="2">
    <location>
        <begin position="22"/>
        <end position="148"/>
    </location>
</feature>
<dbReference type="GO" id="GO:0016798">
    <property type="term" value="F:hydrolase activity, acting on glycosyl bonds"/>
    <property type="evidence" value="ECO:0007669"/>
    <property type="project" value="InterPro"/>
</dbReference>
<organism evidence="3">
    <name type="scientific">bioreactor metagenome</name>
    <dbReference type="NCBI Taxonomy" id="1076179"/>
    <lineage>
        <taxon>unclassified sequences</taxon>
        <taxon>metagenomes</taxon>
        <taxon>ecological metagenomes</taxon>
    </lineage>
</organism>
<gene>
    <name evidence="3" type="ORF">SDC9_115856</name>
</gene>
<keyword evidence="1" id="KW-0378">Hydrolase</keyword>
<dbReference type="Pfam" id="PF02018">
    <property type="entry name" value="CBM_4_9"/>
    <property type="match status" value="1"/>
</dbReference>
<protein>
    <recommendedName>
        <fullName evidence="2">CBM-cenC domain-containing protein</fullName>
    </recommendedName>
</protein>
<dbReference type="AlphaFoldDB" id="A0A645BU16"/>